<dbReference type="Pfam" id="PF20060">
    <property type="entry name" value="DUF6459"/>
    <property type="match status" value="1"/>
</dbReference>
<gene>
    <name evidence="1" type="ORF">BCR15_06600</name>
</gene>
<name>A0A1C0AK20_9ACTN</name>
<dbReference type="EMBL" id="MBQD01000023">
    <property type="protein sequence ID" value="OCL32961.1"/>
    <property type="molecule type" value="Genomic_DNA"/>
</dbReference>
<dbReference type="InterPro" id="IPR045596">
    <property type="entry name" value="DUF6459"/>
</dbReference>
<sequence length="126" mass="13814">MSLPRPVSIVSRPAPAQPVRAPRQALSLAGAVVETILGRRPLHQLRPHLSGHAFLSLARYVEDPHLRRAAIRRVRSQMPTERAVEASVTLDLDGRALTCVLRLDVRRGAWRCTHLTVLTPLGAVAA</sequence>
<keyword evidence="2" id="KW-1185">Reference proteome</keyword>
<dbReference type="AlphaFoldDB" id="A0A1C0AK20"/>
<comment type="caution">
    <text evidence="1">The sequence shown here is derived from an EMBL/GenBank/DDBJ whole genome shotgun (WGS) entry which is preliminary data.</text>
</comment>
<evidence type="ECO:0000313" key="2">
    <source>
        <dbReference type="Proteomes" id="UP000093501"/>
    </source>
</evidence>
<dbReference type="RefSeq" id="WP_068752068.1">
    <property type="nucleotide sequence ID" value="NZ_LR214441.1"/>
</dbReference>
<dbReference type="Proteomes" id="UP000093501">
    <property type="component" value="Unassembled WGS sequence"/>
</dbReference>
<organism evidence="1 2">
    <name type="scientific">Tessaracoccus lapidicaptus</name>
    <dbReference type="NCBI Taxonomy" id="1427523"/>
    <lineage>
        <taxon>Bacteria</taxon>
        <taxon>Bacillati</taxon>
        <taxon>Actinomycetota</taxon>
        <taxon>Actinomycetes</taxon>
        <taxon>Propionibacteriales</taxon>
        <taxon>Propionibacteriaceae</taxon>
        <taxon>Tessaracoccus</taxon>
    </lineage>
</organism>
<reference evidence="2" key="1">
    <citation type="submission" date="2016-07" db="EMBL/GenBank/DDBJ databases">
        <authorList>
            <person name="Florea S."/>
            <person name="Webb J.S."/>
            <person name="Jaromczyk J."/>
            <person name="Schardl C.L."/>
        </authorList>
    </citation>
    <scope>NUCLEOTIDE SEQUENCE [LARGE SCALE GENOMIC DNA]</scope>
    <source>
        <strain evidence="2">IPBSL-7</strain>
    </source>
</reference>
<proteinExistence type="predicted"/>
<protein>
    <submittedName>
        <fullName evidence="1">Uncharacterized protein</fullName>
    </submittedName>
</protein>
<accession>A0A1C0AK20</accession>
<evidence type="ECO:0000313" key="1">
    <source>
        <dbReference type="EMBL" id="OCL32961.1"/>
    </source>
</evidence>